<keyword evidence="1" id="KW-0732">Signal</keyword>
<accession>A0A975G117</accession>
<dbReference type="InterPro" id="IPR029063">
    <property type="entry name" value="SAM-dependent_MTases_sf"/>
</dbReference>
<dbReference type="SUPFAM" id="SSF53335">
    <property type="entry name" value="S-adenosyl-L-methionine-dependent methyltransferases"/>
    <property type="match status" value="1"/>
</dbReference>
<name>A0A975G117_9CAUL</name>
<evidence type="ECO:0000256" key="1">
    <source>
        <dbReference type="SAM" id="SignalP"/>
    </source>
</evidence>
<feature type="signal peptide" evidence="1">
    <location>
        <begin position="1"/>
        <end position="24"/>
    </location>
</feature>
<gene>
    <name evidence="2" type="ORF">KCG34_02570</name>
</gene>
<feature type="chain" id="PRO_5037379280" evidence="1">
    <location>
        <begin position="25"/>
        <end position="253"/>
    </location>
</feature>
<dbReference type="EMBL" id="CP073078">
    <property type="protein sequence ID" value="QUD88791.1"/>
    <property type="molecule type" value="Genomic_DNA"/>
</dbReference>
<protein>
    <submittedName>
        <fullName evidence="2">Class I SAM-dependent methyltransferase</fullName>
    </submittedName>
</protein>
<dbReference type="AlphaFoldDB" id="A0A975G117"/>
<evidence type="ECO:0000313" key="3">
    <source>
        <dbReference type="Proteomes" id="UP000676409"/>
    </source>
</evidence>
<keyword evidence="2" id="KW-0489">Methyltransferase</keyword>
<dbReference type="GO" id="GO:0008168">
    <property type="term" value="F:methyltransferase activity"/>
    <property type="evidence" value="ECO:0007669"/>
    <property type="project" value="UniProtKB-KW"/>
</dbReference>
<reference evidence="2" key="1">
    <citation type="submission" date="2021-04" db="EMBL/GenBank/DDBJ databases">
        <title>The complete genome sequence of Caulobacter sp. S6.</title>
        <authorList>
            <person name="Tang Y."/>
            <person name="Ouyang W."/>
            <person name="Liu Q."/>
            <person name="Huang B."/>
            <person name="Guo Z."/>
            <person name="Lei P."/>
        </authorList>
    </citation>
    <scope>NUCLEOTIDE SEQUENCE</scope>
    <source>
        <strain evidence="2">S6</strain>
    </source>
</reference>
<proteinExistence type="predicted"/>
<keyword evidence="3" id="KW-1185">Reference proteome</keyword>
<dbReference type="Gene3D" id="3.40.50.150">
    <property type="entry name" value="Vaccinia Virus protein VP39"/>
    <property type="match status" value="1"/>
</dbReference>
<dbReference type="PIRSF" id="PIRSF031679">
    <property type="entry name" value="Mtase_Alr7345_prd"/>
    <property type="match status" value="1"/>
</dbReference>
<sequence length="253" mass="26564">MARRLLLAATAALVIGASGAAAFAADVPANIAAAVADASRPADDKARDADRKPAEMLAFAGVKPGDKVVDFIAGKGYFTKLFSAAVGPKGVVYKYAPTEFAQFSKTPLPANGAPGDPDRKNVIFLTSPANSFTTPEPVDIVWTSQNYHDLHDSFAKPADLALVNKAIFNALKPGGVYVVLDHAAAPGSGLAATETLHRIDPAVVKSEVEAAGFKFEGESDVLANPADDHTKKVFDPAIRGKTDQFVFKFRKPG</sequence>
<dbReference type="Proteomes" id="UP000676409">
    <property type="component" value="Chromosome"/>
</dbReference>
<evidence type="ECO:0000313" key="2">
    <source>
        <dbReference type="EMBL" id="QUD88791.1"/>
    </source>
</evidence>
<keyword evidence="2" id="KW-0808">Transferase</keyword>
<organism evidence="2 3">
    <name type="scientific">Phenylobacterium montanum</name>
    <dbReference type="NCBI Taxonomy" id="2823693"/>
    <lineage>
        <taxon>Bacteria</taxon>
        <taxon>Pseudomonadati</taxon>
        <taxon>Pseudomonadota</taxon>
        <taxon>Alphaproteobacteria</taxon>
        <taxon>Caulobacterales</taxon>
        <taxon>Caulobacteraceae</taxon>
        <taxon>Phenylobacterium</taxon>
    </lineage>
</organism>
<dbReference type="KEGG" id="caul:KCG34_02570"/>
<dbReference type="RefSeq" id="WP_211938841.1">
    <property type="nucleotide sequence ID" value="NZ_CP073078.1"/>
</dbReference>
<dbReference type="InterPro" id="IPR016980">
    <property type="entry name" value="S-AdoMet-dep_MeTrfase_Alr7345"/>
</dbReference>
<dbReference type="GO" id="GO:0032259">
    <property type="term" value="P:methylation"/>
    <property type="evidence" value="ECO:0007669"/>
    <property type="project" value="UniProtKB-KW"/>
</dbReference>